<gene>
    <name evidence="6" type="ORF">N8I86_38845</name>
</gene>
<dbReference type="Proteomes" id="UP001060733">
    <property type="component" value="Plasmid punmamed3"/>
</dbReference>
<keyword evidence="7" id="KW-1185">Reference proteome</keyword>
<evidence type="ECO:0000313" key="6">
    <source>
        <dbReference type="EMBL" id="UXY40525.1"/>
    </source>
</evidence>
<dbReference type="PROSITE" id="PS50949">
    <property type="entry name" value="HTH_GNTR"/>
    <property type="match status" value="1"/>
</dbReference>
<dbReference type="SMART" id="SM00345">
    <property type="entry name" value="HTH_GNTR"/>
    <property type="match status" value="1"/>
</dbReference>
<feature type="compositionally biased region" description="Basic and acidic residues" evidence="4">
    <location>
        <begin position="83"/>
        <end position="101"/>
    </location>
</feature>
<evidence type="ECO:0000256" key="3">
    <source>
        <dbReference type="ARBA" id="ARBA00023163"/>
    </source>
</evidence>
<dbReference type="Pfam" id="PF00392">
    <property type="entry name" value="GntR"/>
    <property type="match status" value="1"/>
</dbReference>
<dbReference type="InterPro" id="IPR050679">
    <property type="entry name" value="Bact_HTH_transcr_reg"/>
</dbReference>
<dbReference type="InterPro" id="IPR036390">
    <property type="entry name" value="WH_DNA-bd_sf"/>
</dbReference>
<evidence type="ECO:0000256" key="4">
    <source>
        <dbReference type="SAM" id="MobiDB-lite"/>
    </source>
</evidence>
<dbReference type="SUPFAM" id="SSF64288">
    <property type="entry name" value="Chorismate lyase-like"/>
    <property type="match status" value="1"/>
</dbReference>
<organism evidence="6 7">
    <name type="scientific">Streptomyces albidocamelliae</name>
    <dbReference type="NCBI Taxonomy" id="2981135"/>
    <lineage>
        <taxon>Bacteria</taxon>
        <taxon>Bacillati</taxon>
        <taxon>Actinomycetota</taxon>
        <taxon>Actinomycetes</taxon>
        <taxon>Kitasatosporales</taxon>
        <taxon>Streptomycetaceae</taxon>
        <taxon>Streptomyces</taxon>
    </lineage>
</organism>
<dbReference type="InterPro" id="IPR011663">
    <property type="entry name" value="UTRA"/>
</dbReference>
<keyword evidence="1" id="KW-0805">Transcription regulation</keyword>
<dbReference type="Gene3D" id="1.10.10.10">
    <property type="entry name" value="Winged helix-like DNA-binding domain superfamily/Winged helix DNA-binding domain"/>
    <property type="match status" value="1"/>
</dbReference>
<keyword evidence="3" id="KW-0804">Transcription</keyword>
<feature type="region of interest" description="Disordered" evidence="4">
    <location>
        <begin position="75"/>
        <end position="109"/>
    </location>
</feature>
<accession>A0ABY6F1R6</accession>
<dbReference type="RefSeq" id="WP_263280357.1">
    <property type="nucleotide sequence ID" value="NZ_CP106797.1"/>
</dbReference>
<dbReference type="InterPro" id="IPR028978">
    <property type="entry name" value="Chorismate_lyase_/UTRA_dom_sf"/>
</dbReference>
<proteinExistence type="predicted"/>
<dbReference type="PANTHER" id="PTHR44846">
    <property type="entry name" value="MANNOSYL-D-GLYCERATE TRANSPORT/METABOLISM SYSTEM REPRESSOR MNGR-RELATED"/>
    <property type="match status" value="1"/>
</dbReference>
<name>A0ABY6F1R6_9ACTN</name>
<reference evidence="6" key="1">
    <citation type="submission" date="2022-10" db="EMBL/GenBank/DDBJ databases">
        <authorList>
            <person name="Mo P."/>
        </authorList>
    </citation>
    <scope>NUCLEOTIDE SEQUENCE</scope>
    <source>
        <strain evidence="6">HUAS 14-6</strain>
        <plasmid evidence="6">punmamed3</plasmid>
    </source>
</reference>
<sequence length="270" mass="29309">MTETTKGAHGVARRVADALLAQIESGTLRPGDQIPTIAALAEKYGVNKNTVSKAIVTLKASGVLSGLAGGNTWVRVPPPHKSRSNERYHAEKASVRLDESQRSSAGVSEADSGIPLSALYEDKAEYAVIEAPEEVRDALKLPAGASVLRRVYTRRHAQKAGVDRSTSYLPYDLVSGSPDLLDATKEPWPGGTMHQLYTIGVELGKIVDRVTASMPSPEEVRDFDIPPSVPVLRIRKVSYSIDGKPVEMMDIPIPADRIELTYTTPLELWK</sequence>
<evidence type="ECO:0000259" key="5">
    <source>
        <dbReference type="PROSITE" id="PS50949"/>
    </source>
</evidence>
<keyword evidence="2" id="KW-0238">DNA-binding</keyword>
<geneLocation type="plasmid" evidence="6 7">
    <name>punmamed3</name>
</geneLocation>
<dbReference type="SMART" id="SM00866">
    <property type="entry name" value="UTRA"/>
    <property type="match status" value="1"/>
</dbReference>
<dbReference type="CDD" id="cd07377">
    <property type="entry name" value="WHTH_GntR"/>
    <property type="match status" value="1"/>
</dbReference>
<dbReference type="EMBL" id="CP106797">
    <property type="protein sequence ID" value="UXY40525.1"/>
    <property type="molecule type" value="Genomic_DNA"/>
</dbReference>
<dbReference type="Pfam" id="PF07702">
    <property type="entry name" value="UTRA"/>
    <property type="match status" value="1"/>
</dbReference>
<dbReference type="InterPro" id="IPR000524">
    <property type="entry name" value="Tscrpt_reg_HTH_GntR"/>
</dbReference>
<evidence type="ECO:0000256" key="2">
    <source>
        <dbReference type="ARBA" id="ARBA00023125"/>
    </source>
</evidence>
<feature type="domain" description="HTH gntR-type" evidence="5">
    <location>
        <begin position="9"/>
        <end position="77"/>
    </location>
</feature>
<protein>
    <submittedName>
        <fullName evidence="6">GntR family transcriptional regulator</fullName>
    </submittedName>
</protein>
<keyword evidence="6" id="KW-0614">Plasmid</keyword>
<dbReference type="SUPFAM" id="SSF46785">
    <property type="entry name" value="Winged helix' DNA-binding domain"/>
    <property type="match status" value="1"/>
</dbReference>
<evidence type="ECO:0000256" key="1">
    <source>
        <dbReference type="ARBA" id="ARBA00023015"/>
    </source>
</evidence>
<dbReference type="Gene3D" id="3.40.1410.10">
    <property type="entry name" value="Chorismate lyase-like"/>
    <property type="match status" value="1"/>
</dbReference>
<dbReference type="PANTHER" id="PTHR44846:SF17">
    <property type="entry name" value="GNTR-FAMILY TRANSCRIPTIONAL REGULATOR"/>
    <property type="match status" value="1"/>
</dbReference>
<dbReference type="InterPro" id="IPR036388">
    <property type="entry name" value="WH-like_DNA-bd_sf"/>
</dbReference>
<evidence type="ECO:0000313" key="7">
    <source>
        <dbReference type="Proteomes" id="UP001060733"/>
    </source>
</evidence>